<name>A0A1I4KLP5_9HYPH</name>
<dbReference type="AlphaFoldDB" id="A0A1I4KLP5"/>
<dbReference type="OrthoDB" id="7972509at2"/>
<dbReference type="InterPro" id="IPR003753">
    <property type="entry name" value="Exonuc_VII_L"/>
</dbReference>
<feature type="region of interest" description="Disordered" evidence="1">
    <location>
        <begin position="1"/>
        <end position="39"/>
    </location>
</feature>
<dbReference type="GO" id="GO:0008855">
    <property type="term" value="F:exodeoxyribonuclease VII activity"/>
    <property type="evidence" value="ECO:0007669"/>
    <property type="project" value="InterPro"/>
</dbReference>
<dbReference type="STRING" id="414703.SAMN04488125_1259"/>
<dbReference type="PANTHER" id="PTHR30008">
    <property type="entry name" value="EXODEOXYRIBONUCLEASE 7 LARGE SUBUNIT"/>
    <property type="match status" value="1"/>
</dbReference>
<dbReference type="GO" id="GO:0006308">
    <property type="term" value="P:DNA catabolic process"/>
    <property type="evidence" value="ECO:0007669"/>
    <property type="project" value="InterPro"/>
</dbReference>
<sequence>MRHHRFPAWRDTPPHQPHSGGDAPPRARHDRGSALEPDSLSADVHELRDVIGWLRQRLRGEHSVRACVLTVEAAGPDSYLLLLGEAQASLSYDPPRLKVRLDAPELVLIRAEHGVDFDPADLVNRTIAVQLRTGLRQRFGRGAGVQAKLMALLSLGQIPLEADIERECTLQRLRLEGGRFGPDNWVEPEDLYHVALVVSEHGEARRDVEHVLQSLEAAGLLRLHRVWANFEGAGAERTLVEAFTRVRSLHAEYGLSATLVCRGGGPIEAFRPLNSYAIAHAATADRVPNLIVGLGHAGTPRTALDAVAARSEPTPTAAAMLVRHLVERTGLRAERALAAFEAAIEEDLGAASRIALARATTAFDMALQDLVTAAEARLRQLDRAVEQSLLLGLSAAVGGITRKEPDADPVEVDPLGDTEDDAALSAALVLVIATDTGCIVTSAQDLSAGLPLLLQFPDGAVPVRVEPFSFTAH</sequence>
<evidence type="ECO:0000259" key="2">
    <source>
        <dbReference type="Pfam" id="PF02601"/>
    </source>
</evidence>
<dbReference type="Proteomes" id="UP000198804">
    <property type="component" value="Unassembled WGS sequence"/>
</dbReference>
<evidence type="ECO:0000313" key="4">
    <source>
        <dbReference type="Proteomes" id="UP000198804"/>
    </source>
</evidence>
<proteinExistence type="predicted"/>
<dbReference type="PANTHER" id="PTHR30008:SF0">
    <property type="entry name" value="EXODEOXYRIBONUCLEASE 7 LARGE SUBUNIT"/>
    <property type="match status" value="1"/>
</dbReference>
<dbReference type="InterPro" id="IPR020579">
    <property type="entry name" value="Exonuc_VII_lsu_C"/>
</dbReference>
<dbReference type="Pfam" id="PF02601">
    <property type="entry name" value="Exonuc_VII_L"/>
    <property type="match status" value="1"/>
</dbReference>
<reference evidence="4" key="1">
    <citation type="submission" date="2016-10" db="EMBL/GenBank/DDBJ databases">
        <authorList>
            <person name="Varghese N."/>
            <person name="Submissions S."/>
        </authorList>
    </citation>
    <scope>NUCLEOTIDE SEQUENCE [LARGE SCALE GENOMIC DNA]</scope>
    <source>
        <strain evidence="4">CGMCC 1.6474</strain>
    </source>
</reference>
<feature type="domain" description="Exonuclease VII large subunit C-terminal" evidence="2">
    <location>
        <begin position="191"/>
        <end position="389"/>
    </location>
</feature>
<gene>
    <name evidence="3" type="ORF">SAMN04488125_1259</name>
</gene>
<accession>A0A1I4KLP5</accession>
<keyword evidence="4" id="KW-1185">Reference proteome</keyword>
<organism evidence="3 4">
    <name type="scientific">Methylorubrum salsuginis</name>
    <dbReference type="NCBI Taxonomy" id="414703"/>
    <lineage>
        <taxon>Bacteria</taxon>
        <taxon>Pseudomonadati</taxon>
        <taxon>Pseudomonadota</taxon>
        <taxon>Alphaproteobacteria</taxon>
        <taxon>Hyphomicrobiales</taxon>
        <taxon>Methylobacteriaceae</taxon>
        <taxon>Methylorubrum</taxon>
    </lineage>
</organism>
<dbReference type="EMBL" id="FOSV01000025">
    <property type="protein sequence ID" value="SFL79700.1"/>
    <property type="molecule type" value="Genomic_DNA"/>
</dbReference>
<evidence type="ECO:0000256" key="1">
    <source>
        <dbReference type="SAM" id="MobiDB-lite"/>
    </source>
</evidence>
<protein>
    <submittedName>
        <fullName evidence="3">Exodeoxyribonuclease VII large subunit</fullName>
    </submittedName>
</protein>
<dbReference type="GO" id="GO:0009318">
    <property type="term" value="C:exodeoxyribonuclease VII complex"/>
    <property type="evidence" value="ECO:0007669"/>
    <property type="project" value="InterPro"/>
</dbReference>
<evidence type="ECO:0000313" key="3">
    <source>
        <dbReference type="EMBL" id="SFL79700.1"/>
    </source>
</evidence>